<proteinExistence type="predicted"/>
<keyword evidence="4" id="KW-0732">Signal</keyword>
<dbReference type="PANTHER" id="PTHR45586">
    <property type="entry name" value="TPR REPEAT-CONTAINING PROTEIN PA4667"/>
    <property type="match status" value="1"/>
</dbReference>
<feature type="repeat" description="TPR" evidence="3">
    <location>
        <begin position="196"/>
        <end position="229"/>
    </location>
</feature>
<feature type="signal peptide" evidence="4">
    <location>
        <begin position="1"/>
        <end position="19"/>
    </location>
</feature>
<dbReference type="STRING" id="240015.ACP_0068"/>
<dbReference type="Pfam" id="PF13432">
    <property type="entry name" value="TPR_16"/>
    <property type="match status" value="2"/>
</dbReference>
<keyword evidence="2 3" id="KW-0802">TPR repeat</keyword>
<dbReference type="Proteomes" id="UP000002207">
    <property type="component" value="Chromosome"/>
</dbReference>
<name>C1F824_ACIC5</name>
<evidence type="ECO:0000313" key="5">
    <source>
        <dbReference type="EMBL" id="ACO33191.1"/>
    </source>
</evidence>
<evidence type="ECO:0000313" key="6">
    <source>
        <dbReference type="Proteomes" id="UP000002207"/>
    </source>
</evidence>
<dbReference type="AlphaFoldDB" id="C1F824"/>
<evidence type="ECO:0000256" key="4">
    <source>
        <dbReference type="SAM" id="SignalP"/>
    </source>
</evidence>
<keyword evidence="1" id="KW-0677">Repeat</keyword>
<evidence type="ECO:0000256" key="2">
    <source>
        <dbReference type="ARBA" id="ARBA00022803"/>
    </source>
</evidence>
<dbReference type="SUPFAM" id="SSF48452">
    <property type="entry name" value="TPR-like"/>
    <property type="match status" value="2"/>
</dbReference>
<dbReference type="eggNOG" id="COG0457">
    <property type="taxonomic scope" value="Bacteria"/>
</dbReference>
<dbReference type="InParanoid" id="C1F824"/>
<dbReference type="Gene3D" id="1.25.40.10">
    <property type="entry name" value="Tetratricopeptide repeat domain"/>
    <property type="match status" value="3"/>
</dbReference>
<dbReference type="EMBL" id="CP001472">
    <property type="protein sequence ID" value="ACO33191.1"/>
    <property type="molecule type" value="Genomic_DNA"/>
</dbReference>
<sequence>MAFLPALLFLALCLTVLHAAAQAANHDNQLFAQANAAMQPGQLADAERILLELRARHPHAFPINETLGLLYAEENHLHRALPLLTAAVHESPGEAVAHANLGDALFKLGRLQPAAHELAMSAKMNPSDAATQSALAQTYMLLHKPALAVPAFEAALRQNGDDAALLYNTALACYQAGLPAKAEPLLARMPGVEESAEAQSLYGDVDEAMTHYEQAAQHYAAAARLDPSEPNIYMLGIEFMRHWTFDPAIKEFLAGVQRFPDSTRMKVGLGIAYYGGSYYDKAIPVFSNLLAQHPDNAMYAELLGRDCIVPGEGTVAQCADLASFAEKHPDNARIATYAAITMLHGPRDPKQAALARSLLVRAMQSNPKLADAHYAMGLLLQEEGKWPQSIPELETATQLKPDDAVAHYRLALAYSHAGRMQQAHEQIALQLKYSHAQRAETNARLKAVTTFLVKMK</sequence>
<accession>C1F824</accession>
<feature type="repeat" description="TPR" evidence="3">
    <location>
        <begin position="370"/>
        <end position="403"/>
    </location>
</feature>
<dbReference type="HOGENOM" id="CLU_576081_0_0_0"/>
<evidence type="ECO:0000256" key="3">
    <source>
        <dbReference type="PROSITE-ProRule" id="PRU00339"/>
    </source>
</evidence>
<evidence type="ECO:0000256" key="1">
    <source>
        <dbReference type="ARBA" id="ARBA00022737"/>
    </source>
</evidence>
<gene>
    <name evidence="5" type="ordered locus">ACP_0068</name>
</gene>
<dbReference type="InterPro" id="IPR051012">
    <property type="entry name" value="CellSynth/LPSAsmb/PSIAsmb"/>
</dbReference>
<keyword evidence="6" id="KW-1185">Reference proteome</keyword>
<reference evidence="5 6" key="1">
    <citation type="journal article" date="2009" name="Appl. Environ. Microbiol.">
        <title>Three genomes from the phylum Acidobacteria provide insight into the lifestyles of these microorganisms in soils.</title>
        <authorList>
            <person name="Ward N.L."/>
            <person name="Challacombe J.F."/>
            <person name="Janssen P.H."/>
            <person name="Henrissat B."/>
            <person name="Coutinho P.M."/>
            <person name="Wu M."/>
            <person name="Xie G."/>
            <person name="Haft D.H."/>
            <person name="Sait M."/>
            <person name="Badger J."/>
            <person name="Barabote R.D."/>
            <person name="Bradley B."/>
            <person name="Brettin T.S."/>
            <person name="Brinkac L.M."/>
            <person name="Bruce D."/>
            <person name="Creasy T."/>
            <person name="Daugherty S.C."/>
            <person name="Davidsen T.M."/>
            <person name="DeBoy R.T."/>
            <person name="Detter J.C."/>
            <person name="Dodson R.J."/>
            <person name="Durkin A.S."/>
            <person name="Ganapathy A."/>
            <person name="Gwinn-Giglio M."/>
            <person name="Han C.S."/>
            <person name="Khouri H."/>
            <person name="Kiss H."/>
            <person name="Kothari S.P."/>
            <person name="Madupu R."/>
            <person name="Nelson K.E."/>
            <person name="Nelson W.C."/>
            <person name="Paulsen I."/>
            <person name="Penn K."/>
            <person name="Ren Q."/>
            <person name="Rosovitz M.J."/>
            <person name="Selengut J.D."/>
            <person name="Shrivastava S."/>
            <person name="Sullivan S.A."/>
            <person name="Tapia R."/>
            <person name="Thompson L.S."/>
            <person name="Watkins K.L."/>
            <person name="Yang Q."/>
            <person name="Yu C."/>
            <person name="Zafar N."/>
            <person name="Zhou L."/>
            <person name="Kuske C.R."/>
        </authorList>
    </citation>
    <scope>NUCLEOTIDE SEQUENCE [LARGE SCALE GENOMIC DNA]</scope>
    <source>
        <strain evidence="6">ATCC 51196 / DSM 11244 / BCRC 80197 / JCM 7670 / NBRC 15755 / NCIMB 13165 / 161</strain>
    </source>
</reference>
<dbReference type="KEGG" id="aca:ACP_0068"/>
<dbReference type="InterPro" id="IPR011990">
    <property type="entry name" value="TPR-like_helical_dom_sf"/>
</dbReference>
<dbReference type="Pfam" id="PF14559">
    <property type="entry name" value="TPR_19"/>
    <property type="match status" value="1"/>
</dbReference>
<feature type="repeat" description="TPR" evidence="3">
    <location>
        <begin position="263"/>
        <end position="296"/>
    </location>
</feature>
<dbReference type="InterPro" id="IPR019734">
    <property type="entry name" value="TPR_rpt"/>
</dbReference>
<dbReference type="SMART" id="SM00028">
    <property type="entry name" value="TPR"/>
    <property type="match status" value="6"/>
</dbReference>
<dbReference type="PROSITE" id="PS50005">
    <property type="entry name" value="TPR"/>
    <property type="match status" value="3"/>
</dbReference>
<dbReference type="PANTHER" id="PTHR45586:SF1">
    <property type="entry name" value="LIPOPOLYSACCHARIDE ASSEMBLY PROTEIN B"/>
    <property type="match status" value="1"/>
</dbReference>
<feature type="chain" id="PRO_5002907225" evidence="4">
    <location>
        <begin position="20"/>
        <end position="456"/>
    </location>
</feature>
<protein>
    <submittedName>
        <fullName evidence="5">TPR domain protein</fullName>
    </submittedName>
</protein>
<organism evidence="5 6">
    <name type="scientific">Acidobacterium capsulatum (strain ATCC 51196 / DSM 11244 / BCRC 80197 / JCM 7670 / NBRC 15755 / NCIMB 13165 / 161)</name>
    <dbReference type="NCBI Taxonomy" id="240015"/>
    <lineage>
        <taxon>Bacteria</taxon>
        <taxon>Pseudomonadati</taxon>
        <taxon>Acidobacteriota</taxon>
        <taxon>Terriglobia</taxon>
        <taxon>Terriglobales</taxon>
        <taxon>Acidobacteriaceae</taxon>
        <taxon>Acidobacterium</taxon>
    </lineage>
</organism>